<feature type="compositionally biased region" description="Basic and acidic residues" evidence="11">
    <location>
        <begin position="691"/>
        <end position="700"/>
    </location>
</feature>
<keyword evidence="5" id="KW-0597">Phosphoprotein</keyword>
<keyword evidence="6" id="KW-0653">Protein transport</keyword>
<feature type="compositionally biased region" description="Polar residues" evidence="11">
    <location>
        <begin position="901"/>
        <end position="915"/>
    </location>
</feature>
<keyword evidence="9" id="KW-0968">Cytoplasmic vesicle</keyword>
<proteinExistence type="inferred from homology"/>
<dbReference type="PIRSF" id="PIRSF037096">
    <property type="entry name" value="AP3_complex_beta"/>
    <property type="match status" value="1"/>
</dbReference>
<dbReference type="InterPro" id="IPR029390">
    <property type="entry name" value="AP3B_C"/>
</dbReference>
<organism evidence="13 14">
    <name type="scientific">Riccia sorocarpa</name>
    <dbReference type="NCBI Taxonomy" id="122646"/>
    <lineage>
        <taxon>Eukaryota</taxon>
        <taxon>Viridiplantae</taxon>
        <taxon>Streptophyta</taxon>
        <taxon>Embryophyta</taxon>
        <taxon>Marchantiophyta</taxon>
        <taxon>Marchantiopsida</taxon>
        <taxon>Marchantiidae</taxon>
        <taxon>Marchantiales</taxon>
        <taxon>Ricciaceae</taxon>
        <taxon>Riccia</taxon>
    </lineage>
</organism>
<evidence type="ECO:0000256" key="2">
    <source>
        <dbReference type="ARBA" id="ARBA00004555"/>
    </source>
</evidence>
<keyword evidence="14" id="KW-1185">Reference proteome</keyword>
<sequence length="1240" mass="135324">MFPQFGYSAASFSRATTLLTRVGTDAQLYDDPEAPNLDLLLDSKYEAEKVEGMKRLIALMSQGRDVSNFFPKVVKNVSSPTLELKKLVYIYVVHYAEKRPDEALLAINSFQKDLSDINPLVRAWSLRALSGIRVRVVVPLVVMAVNKCARDPSPYVRRCAAHAIPKVFSLDREQYIETLEELIGVLLNDDSPSVVGAVAAAFNVVCPDRLSLLGPRYQKLCEHLPEIDEWGQVMVIDILLRYAIGRRGFPRGSLGLFYAKVAKGLVQDDLYLERREGEMVDMLQVGNVPSGVVDTLRNKSGREDTNSGNIGEGFLASHESWLNSTHKEAEESEEVSKDIEVLLQNTVPLLRSRNSAVVMASTRVHWLLSRKENVKKIVQPLIFLLRSSPETQYVVLANLSTFVRMAPSLFEAHYEDFFITSADSEQIRLLKLDILCLLATETSIKFILQEFQAYVRSPDRQFAADTVAAIGRCAVRLPTLTSACTNGLLLLAQSGSVASDDANSVGREEQDSSSRAKSNRYSPVKVLRGHKFGDTKSREAVVVTQAVVALRTIVQQRPLENEEVLARLIRGLDKLMVQSARAVVIWMVGEFSTVGTLVPEMIPVVLRYLAGTFTKESDETKLQIINCFAKVVLRSRTSSDISPNVVAPIFEVVLKLASCDLSYDVRDRARLFQQLLGPQVQSLCSKNDGMRGDISNDLRKGSSSVLEGSREGGHAPEMVKPDNSNAVLLKFAEHILLVSKTAPAVLSLTPDRLSFLPGSMSHIVQHIAPNYNPLPQPQSVDSEDDELPVSGNRHERDLDSSSGADYSGTEGEIYSGVSSSRSGSDDDEEGNGENFVSDSVASSSDTALSRSRGRNGLAPSSPPPRHKGHRSAHKERRSGDVGPLISLSDTESGEPSRVERQNSSGQQADGGSSTADFGLISSRELDSWLGTPDVGPETMGSSSLTASGYASISVGKIAVSPKLHTLLDFTNGGGLEVKYYFERNSLSSSDDAVVVKLLFCNRGSEVLAGIKVKEVENIKTASEPSDSEIPGQMVSGSAELDISELDPKSKAEGNLVVHFRQHTNPIKFSIVCNDNSYSVKLVPQIGALMRPVPMRPETFSSSQARITGMHESARRCSMKVRVQPQGDAKQDYLLLVARSIAQKVVTIADISLVSATIGISDSFLSEQAIQNGGVQGLCLRFSGKTLLDSVLCLVQVAVVEEGLFDTKLLQVELLIKVNCENTVFGLTLLQELSKALSSVD</sequence>
<evidence type="ECO:0000256" key="3">
    <source>
        <dbReference type="ARBA" id="ARBA00006613"/>
    </source>
</evidence>
<dbReference type="GO" id="GO:0015031">
    <property type="term" value="P:protein transport"/>
    <property type="evidence" value="ECO:0007669"/>
    <property type="project" value="UniProtKB-KW"/>
</dbReference>
<dbReference type="SUPFAM" id="SSF48371">
    <property type="entry name" value="ARM repeat"/>
    <property type="match status" value="1"/>
</dbReference>
<feature type="domain" description="AP-3 complex subunit beta C-terminal" evidence="12">
    <location>
        <begin position="921"/>
        <end position="1064"/>
    </location>
</feature>
<dbReference type="GO" id="GO:0030665">
    <property type="term" value="C:clathrin-coated vesicle membrane"/>
    <property type="evidence" value="ECO:0007669"/>
    <property type="project" value="UniProtKB-SubCell"/>
</dbReference>
<dbReference type="InterPro" id="IPR016024">
    <property type="entry name" value="ARM-type_fold"/>
</dbReference>
<evidence type="ECO:0000259" key="12">
    <source>
        <dbReference type="SMART" id="SM01355"/>
    </source>
</evidence>
<dbReference type="SMART" id="SM01355">
    <property type="entry name" value="AP3B1_C"/>
    <property type="match status" value="1"/>
</dbReference>
<feature type="region of interest" description="Disordered" evidence="11">
    <location>
        <begin position="499"/>
        <end position="519"/>
    </location>
</feature>
<gene>
    <name evidence="13" type="ORF">R1sor_005515</name>
</gene>
<dbReference type="Pfam" id="PF14796">
    <property type="entry name" value="AP3B1_C"/>
    <property type="match status" value="1"/>
</dbReference>
<comment type="function">
    <text evidence="10">Subunit of non-clathrin- and clathrin-associated adaptor protein complex 3 (AP-3) that plays a role in protein sorting in the late-Golgi/trans-Golgi network (TGN) and/or endosomes. The AP complexes mediate both the recruitment of clathrin to membranes and the recognition of sorting signals within the cytosolic tails of transmembrane cargo molecules. AP-3 appears to be involved in the sorting of a subset of transmembrane proteins targeted to lysosomes and lysosome-related organelles. In concert with the BLOC-1 complex, AP-3 is required to target cargos into vesicles assembled at cell bodies for delivery into neurites and nerve terminals.</text>
</comment>
<evidence type="ECO:0000256" key="8">
    <source>
        <dbReference type="ARBA" id="ARBA00023136"/>
    </source>
</evidence>
<comment type="similarity">
    <text evidence="3">Belongs to the adaptor complexes large subunit family.</text>
</comment>
<dbReference type="InterPro" id="IPR026740">
    <property type="entry name" value="AP3_beta"/>
</dbReference>
<evidence type="ECO:0000256" key="11">
    <source>
        <dbReference type="SAM" id="MobiDB-lite"/>
    </source>
</evidence>
<dbReference type="Pfam" id="PF01602">
    <property type="entry name" value="Adaptin_N"/>
    <property type="match status" value="2"/>
</dbReference>
<evidence type="ECO:0000256" key="1">
    <source>
        <dbReference type="ARBA" id="ARBA00004145"/>
    </source>
</evidence>
<accession>A0ABD3HRC2</accession>
<dbReference type="InterPro" id="IPR011989">
    <property type="entry name" value="ARM-like"/>
</dbReference>
<feature type="region of interest" description="Disordered" evidence="11">
    <location>
        <begin position="769"/>
        <end position="916"/>
    </location>
</feature>
<dbReference type="InterPro" id="IPR026739">
    <property type="entry name" value="AP_beta"/>
</dbReference>
<evidence type="ECO:0000256" key="6">
    <source>
        <dbReference type="ARBA" id="ARBA00022927"/>
    </source>
</evidence>
<keyword evidence="4" id="KW-0813">Transport</keyword>
<evidence type="ECO:0000256" key="9">
    <source>
        <dbReference type="ARBA" id="ARBA00023329"/>
    </source>
</evidence>
<evidence type="ECO:0000256" key="10">
    <source>
        <dbReference type="ARBA" id="ARBA00023570"/>
    </source>
</evidence>
<comment type="subcellular location">
    <subcellularLocation>
        <location evidence="1">Cytoplasmic vesicle</location>
        <location evidence="1">Clathrin-coated vesicle membrane</location>
        <topology evidence="1">Peripheral membrane protein</topology>
        <orientation evidence="1">Cytoplasmic side</orientation>
    </subcellularLocation>
    <subcellularLocation>
        <location evidence="2">Golgi apparatus</location>
    </subcellularLocation>
</comment>
<evidence type="ECO:0000313" key="13">
    <source>
        <dbReference type="EMBL" id="KAL3691864.1"/>
    </source>
</evidence>
<protein>
    <recommendedName>
        <fullName evidence="12">AP-3 complex subunit beta C-terminal domain-containing protein</fullName>
    </recommendedName>
</protein>
<evidence type="ECO:0000313" key="14">
    <source>
        <dbReference type="Proteomes" id="UP001633002"/>
    </source>
</evidence>
<dbReference type="Pfam" id="PF24080">
    <property type="entry name" value="AP3B1_C_2"/>
    <property type="match status" value="1"/>
</dbReference>
<evidence type="ECO:0000256" key="7">
    <source>
        <dbReference type="ARBA" id="ARBA00023034"/>
    </source>
</evidence>
<dbReference type="PANTHER" id="PTHR11134">
    <property type="entry name" value="ADAPTOR COMPLEX SUBUNIT BETA FAMILY MEMBER"/>
    <property type="match status" value="1"/>
</dbReference>
<feature type="compositionally biased region" description="Low complexity" evidence="11">
    <location>
        <begin position="832"/>
        <end position="850"/>
    </location>
</feature>
<feature type="compositionally biased region" description="Basic residues" evidence="11">
    <location>
        <begin position="864"/>
        <end position="876"/>
    </location>
</feature>
<dbReference type="InterPro" id="IPR002553">
    <property type="entry name" value="Clathrin/coatomer_adapt-like_N"/>
</dbReference>
<dbReference type="GO" id="GO:0005794">
    <property type="term" value="C:Golgi apparatus"/>
    <property type="evidence" value="ECO:0007669"/>
    <property type="project" value="UniProtKB-SubCell"/>
</dbReference>
<dbReference type="InterPro" id="IPR056314">
    <property type="entry name" value="AP3B1/2_C"/>
</dbReference>
<evidence type="ECO:0000256" key="5">
    <source>
        <dbReference type="ARBA" id="ARBA00022553"/>
    </source>
</evidence>
<dbReference type="EMBL" id="JBJQOH010000003">
    <property type="protein sequence ID" value="KAL3691864.1"/>
    <property type="molecule type" value="Genomic_DNA"/>
</dbReference>
<dbReference type="AlphaFoldDB" id="A0ABD3HRC2"/>
<feature type="region of interest" description="Disordered" evidence="11">
    <location>
        <begin position="691"/>
        <end position="719"/>
    </location>
</feature>
<evidence type="ECO:0000256" key="4">
    <source>
        <dbReference type="ARBA" id="ARBA00022448"/>
    </source>
</evidence>
<name>A0ABD3HRC2_9MARC</name>
<feature type="compositionally biased region" description="Basic and acidic residues" evidence="11">
    <location>
        <begin position="708"/>
        <end position="719"/>
    </location>
</feature>
<reference evidence="13 14" key="1">
    <citation type="submission" date="2024-09" db="EMBL/GenBank/DDBJ databases">
        <title>Chromosome-scale assembly of Riccia sorocarpa.</title>
        <authorList>
            <person name="Paukszto L."/>
        </authorList>
    </citation>
    <scope>NUCLEOTIDE SEQUENCE [LARGE SCALE GENOMIC DNA]</scope>
    <source>
        <strain evidence="13">LP-2024</strain>
        <tissue evidence="13">Aerial parts of the thallus</tissue>
    </source>
</reference>
<dbReference type="Proteomes" id="UP001633002">
    <property type="component" value="Unassembled WGS sequence"/>
</dbReference>
<keyword evidence="8" id="KW-0472">Membrane</keyword>
<comment type="caution">
    <text evidence="13">The sequence shown here is derived from an EMBL/GenBank/DDBJ whole genome shotgun (WGS) entry which is preliminary data.</text>
</comment>
<keyword evidence="7" id="KW-0333">Golgi apparatus</keyword>
<dbReference type="Gene3D" id="1.25.10.10">
    <property type="entry name" value="Leucine-rich Repeat Variant"/>
    <property type="match status" value="1"/>
</dbReference>